<dbReference type="AlphaFoldDB" id="A0A3E0TTK1"/>
<comment type="caution">
    <text evidence="3">The sequence shown here is derived from an EMBL/GenBank/DDBJ whole genome shotgun (WGS) entry which is preliminary data.</text>
</comment>
<sequence length="315" mass="35636">MKKLAMLVSGLLTVNLASAAEVNYQQLHKQLDIMSNIIESSVSAGKGKQAIKLSGIDSTYLQKQGVMFTVRSKSSRGSWGSYNFQVSAPPVPPAPPVNLLSAEQIADIEAVVEEVTDEYPNIDVEREVAKAMESASRAYERVIEIHRDEREVYRDLREEERDIIYELRDVERENRDVEFQIRRADKEQKAELKAKQKQLEKQKKALLESKEALAKRGQEFRVKQAESAKKSEQARTNYFTQLSTEIADTLCLYGNGLKALPKGEYVTVVLKSGGDRVGRHYQDKIHVFSKRDINGCAMDKITTAQLLEKSSAYQF</sequence>
<dbReference type="EMBL" id="QUOU01000001">
    <property type="protein sequence ID" value="REL27868.1"/>
    <property type="molecule type" value="Genomic_DNA"/>
</dbReference>
<proteinExistence type="predicted"/>
<name>A0A3E0TTK1_9GAMM</name>
<evidence type="ECO:0000256" key="1">
    <source>
        <dbReference type="SAM" id="Coils"/>
    </source>
</evidence>
<evidence type="ECO:0000256" key="2">
    <source>
        <dbReference type="SAM" id="SignalP"/>
    </source>
</evidence>
<keyword evidence="1" id="KW-0175">Coiled coil</keyword>
<dbReference type="Proteomes" id="UP000256478">
    <property type="component" value="Unassembled WGS sequence"/>
</dbReference>
<evidence type="ECO:0000313" key="4">
    <source>
        <dbReference type="Proteomes" id="UP000256478"/>
    </source>
</evidence>
<feature type="coiled-coil region" evidence="1">
    <location>
        <begin position="153"/>
        <end position="216"/>
    </location>
</feature>
<feature type="signal peptide" evidence="2">
    <location>
        <begin position="1"/>
        <end position="19"/>
    </location>
</feature>
<organism evidence="3 4">
    <name type="scientific">Thalassotalea euphylliae</name>
    <dbReference type="NCBI Taxonomy" id="1655234"/>
    <lineage>
        <taxon>Bacteria</taxon>
        <taxon>Pseudomonadati</taxon>
        <taxon>Pseudomonadota</taxon>
        <taxon>Gammaproteobacteria</taxon>
        <taxon>Alteromonadales</taxon>
        <taxon>Colwelliaceae</taxon>
        <taxon>Thalassotalea</taxon>
    </lineage>
</organism>
<protein>
    <submittedName>
        <fullName evidence="3">Uncharacterized protein</fullName>
    </submittedName>
</protein>
<dbReference type="RefSeq" id="WP_116008934.1">
    <property type="nucleotide sequence ID" value="NZ_QUOU01000001.1"/>
</dbReference>
<feature type="chain" id="PRO_5017554542" evidence="2">
    <location>
        <begin position="20"/>
        <end position="315"/>
    </location>
</feature>
<evidence type="ECO:0000313" key="3">
    <source>
        <dbReference type="EMBL" id="REL27868.1"/>
    </source>
</evidence>
<keyword evidence="2" id="KW-0732">Signal</keyword>
<reference evidence="3 4" key="1">
    <citation type="submission" date="2018-08" db="EMBL/GenBank/DDBJ databases">
        <title>Thalassotalea euphylliae genome.</title>
        <authorList>
            <person name="Summers S."/>
            <person name="Rice S.A."/>
            <person name="Freckelton M.L."/>
            <person name="Nedved B.T."/>
            <person name="Hadfield M.G."/>
        </authorList>
    </citation>
    <scope>NUCLEOTIDE SEQUENCE [LARGE SCALE GENOMIC DNA]</scope>
    <source>
        <strain evidence="3 4">H1</strain>
    </source>
</reference>
<gene>
    <name evidence="3" type="ORF">DXX93_15765</name>
</gene>
<accession>A0A3E0TTK1</accession>
<dbReference type="OrthoDB" id="7061952at2"/>